<organism evidence="2 3">
    <name type="scientific">Ornithinibacillus xuwenensis</name>
    <dbReference type="NCBI Taxonomy" id="3144668"/>
    <lineage>
        <taxon>Bacteria</taxon>
        <taxon>Bacillati</taxon>
        <taxon>Bacillota</taxon>
        <taxon>Bacilli</taxon>
        <taxon>Bacillales</taxon>
        <taxon>Bacillaceae</taxon>
        <taxon>Ornithinibacillus</taxon>
    </lineage>
</organism>
<dbReference type="GO" id="GO:0032259">
    <property type="term" value="P:methylation"/>
    <property type="evidence" value="ECO:0007669"/>
    <property type="project" value="UniProtKB-KW"/>
</dbReference>
<dbReference type="EMBL" id="JBDIML010000002">
    <property type="protein sequence ID" value="MEN2766984.1"/>
    <property type="molecule type" value="Genomic_DNA"/>
</dbReference>
<dbReference type="SUPFAM" id="SSF53335">
    <property type="entry name" value="S-adenosyl-L-methionine-dependent methyltransferases"/>
    <property type="match status" value="1"/>
</dbReference>
<keyword evidence="3" id="KW-1185">Reference proteome</keyword>
<accession>A0ABU9XIM9</accession>
<proteinExistence type="predicted"/>
<evidence type="ECO:0000259" key="1">
    <source>
        <dbReference type="Pfam" id="PF08241"/>
    </source>
</evidence>
<evidence type="ECO:0000313" key="2">
    <source>
        <dbReference type="EMBL" id="MEN2766984.1"/>
    </source>
</evidence>
<dbReference type="Pfam" id="PF08241">
    <property type="entry name" value="Methyltransf_11"/>
    <property type="match status" value="1"/>
</dbReference>
<name>A0ABU9XIM9_9BACI</name>
<dbReference type="Proteomes" id="UP001444625">
    <property type="component" value="Unassembled WGS sequence"/>
</dbReference>
<keyword evidence="2" id="KW-0489">Methyltransferase</keyword>
<dbReference type="InterPro" id="IPR029063">
    <property type="entry name" value="SAM-dependent_MTases_sf"/>
</dbReference>
<keyword evidence="2" id="KW-0808">Transferase</keyword>
<feature type="domain" description="Methyltransferase type 11" evidence="1">
    <location>
        <begin position="52"/>
        <end position="149"/>
    </location>
</feature>
<dbReference type="PANTHER" id="PTHR43861">
    <property type="entry name" value="TRANS-ACONITATE 2-METHYLTRANSFERASE-RELATED"/>
    <property type="match status" value="1"/>
</dbReference>
<sequence>MDTKEMLEMNKGSWEINAERFFGRTALPEFGPLAPNEEDLHLFGDVSDKKVLDIGCGSGHSLQYMGGRGAKELWGLDLTTKQIETANELLQTQVVPVNLFESAMEDNPGLPMNYFDIAYSIYALGWTVDLDKTLSNIHQYLKPGGILIFSWEHPLHDRVKRVDSTYYVDKSYLNEGPEYNEAWHHEVIIYHRKLSTYITALIRAGFEVENVIDEVVLPDKVPDGDERRWYSVDKARLIPATFIMKARKK</sequence>
<reference evidence="2 3" key="1">
    <citation type="submission" date="2024-05" db="EMBL/GenBank/DDBJ databases">
        <authorList>
            <person name="Haq I."/>
            <person name="Ullah Z."/>
            <person name="Ahmad R."/>
            <person name="Li M."/>
            <person name="Tong Y."/>
        </authorList>
    </citation>
    <scope>NUCLEOTIDE SEQUENCE [LARGE SCALE GENOMIC DNA]</scope>
    <source>
        <strain evidence="2 3">16A2E</strain>
    </source>
</reference>
<dbReference type="InterPro" id="IPR013216">
    <property type="entry name" value="Methyltransf_11"/>
</dbReference>
<dbReference type="CDD" id="cd02440">
    <property type="entry name" value="AdoMet_MTases"/>
    <property type="match status" value="1"/>
</dbReference>
<dbReference type="GO" id="GO:0008168">
    <property type="term" value="F:methyltransferase activity"/>
    <property type="evidence" value="ECO:0007669"/>
    <property type="project" value="UniProtKB-KW"/>
</dbReference>
<dbReference type="RefSeq" id="WP_345824445.1">
    <property type="nucleotide sequence ID" value="NZ_JBDIML010000002.1"/>
</dbReference>
<protein>
    <submittedName>
        <fullName evidence="2">Class I SAM-dependent methyltransferase</fullName>
        <ecNumber evidence="2">2.1.1.-</ecNumber>
    </submittedName>
</protein>
<gene>
    <name evidence="2" type="ORF">ABC228_07285</name>
</gene>
<dbReference type="Gene3D" id="3.40.50.150">
    <property type="entry name" value="Vaccinia Virus protein VP39"/>
    <property type="match status" value="1"/>
</dbReference>
<evidence type="ECO:0000313" key="3">
    <source>
        <dbReference type="Proteomes" id="UP001444625"/>
    </source>
</evidence>
<dbReference type="EC" id="2.1.1.-" evidence="2"/>
<comment type="caution">
    <text evidence="2">The sequence shown here is derived from an EMBL/GenBank/DDBJ whole genome shotgun (WGS) entry which is preliminary data.</text>
</comment>
<dbReference type="PANTHER" id="PTHR43861:SF1">
    <property type="entry name" value="TRANS-ACONITATE 2-METHYLTRANSFERASE"/>
    <property type="match status" value="1"/>
</dbReference>